<comment type="catalytic activity">
    <reaction evidence="2">
        <text>uridine in 5S rRNA = pseudouridine in 5S rRNA</text>
        <dbReference type="Rhea" id="RHEA:47036"/>
        <dbReference type="Rhea" id="RHEA-COMP:11730"/>
        <dbReference type="Rhea" id="RHEA-COMP:11731"/>
        <dbReference type="ChEBI" id="CHEBI:65314"/>
        <dbReference type="ChEBI" id="CHEBI:65315"/>
    </reaction>
</comment>
<gene>
    <name evidence="10" type="primary">ORF70732</name>
</gene>
<dbReference type="GO" id="GO:0001522">
    <property type="term" value="P:pseudouridine synthesis"/>
    <property type="evidence" value="ECO:0007669"/>
    <property type="project" value="InterPro"/>
</dbReference>
<protein>
    <recommendedName>
        <fullName evidence="6">Pseudouridylate synthase RPUSD4, mitochondrial</fullName>
    </recommendedName>
    <alternativeName>
        <fullName evidence="7">RNA pseudouridylate synthase domain-containing protein 4</fullName>
    </alternativeName>
</protein>
<organism evidence="10">
    <name type="scientific">Arion vulgaris</name>
    <dbReference type="NCBI Taxonomy" id="1028688"/>
    <lineage>
        <taxon>Eukaryota</taxon>
        <taxon>Metazoa</taxon>
        <taxon>Spiralia</taxon>
        <taxon>Lophotrochozoa</taxon>
        <taxon>Mollusca</taxon>
        <taxon>Gastropoda</taxon>
        <taxon>Heterobranchia</taxon>
        <taxon>Euthyneura</taxon>
        <taxon>Panpulmonata</taxon>
        <taxon>Eupulmonata</taxon>
        <taxon>Stylommatophora</taxon>
        <taxon>Helicina</taxon>
        <taxon>Arionoidea</taxon>
        <taxon>Arionidae</taxon>
        <taxon>Arion</taxon>
    </lineage>
</organism>
<dbReference type="SUPFAM" id="SSF55120">
    <property type="entry name" value="Pseudouridine synthase"/>
    <property type="match status" value="1"/>
</dbReference>
<evidence type="ECO:0000256" key="2">
    <source>
        <dbReference type="ARBA" id="ARBA00001896"/>
    </source>
</evidence>
<dbReference type="PANTHER" id="PTHR21600:SF83">
    <property type="entry name" value="PSEUDOURIDYLATE SYNTHASE RPUSD4, MITOCHONDRIAL"/>
    <property type="match status" value="1"/>
</dbReference>
<evidence type="ECO:0000256" key="5">
    <source>
        <dbReference type="ARBA" id="ARBA00036943"/>
    </source>
</evidence>
<feature type="domain" description="Pseudouridine synthase RsuA/RluA-like" evidence="9">
    <location>
        <begin position="438"/>
        <end position="608"/>
    </location>
</feature>
<dbReference type="EMBL" id="HACG01022716">
    <property type="protein sequence ID" value="CEK69581.1"/>
    <property type="molecule type" value="Transcribed_RNA"/>
</dbReference>
<dbReference type="AlphaFoldDB" id="A0A0B6ZP15"/>
<comment type="catalytic activity">
    <reaction evidence="1">
        <text>a uridine in mRNA = a pseudouridine in mRNA</text>
        <dbReference type="Rhea" id="RHEA:56644"/>
        <dbReference type="Rhea" id="RHEA-COMP:14658"/>
        <dbReference type="Rhea" id="RHEA-COMP:14659"/>
        <dbReference type="ChEBI" id="CHEBI:65314"/>
        <dbReference type="ChEBI" id="CHEBI:65315"/>
    </reaction>
</comment>
<feature type="compositionally biased region" description="Basic and acidic residues" evidence="8">
    <location>
        <begin position="73"/>
        <end position="89"/>
    </location>
</feature>
<dbReference type="InterPro" id="IPR020103">
    <property type="entry name" value="PsdUridine_synth_cat_dom_sf"/>
</dbReference>
<comment type="catalytic activity">
    <reaction evidence="5">
        <text>a uridine in tRNA = a pseudouridine in tRNA</text>
        <dbReference type="Rhea" id="RHEA:54572"/>
        <dbReference type="Rhea" id="RHEA-COMP:13339"/>
        <dbReference type="Rhea" id="RHEA-COMP:13934"/>
        <dbReference type="ChEBI" id="CHEBI:65314"/>
        <dbReference type="ChEBI" id="CHEBI:65315"/>
    </reaction>
</comment>
<dbReference type="Gene3D" id="3.30.2350.10">
    <property type="entry name" value="Pseudouridine synthase"/>
    <property type="match status" value="1"/>
</dbReference>
<evidence type="ECO:0000256" key="3">
    <source>
        <dbReference type="ARBA" id="ARBA00010876"/>
    </source>
</evidence>
<dbReference type="InterPro" id="IPR006145">
    <property type="entry name" value="PsdUridine_synth_RsuA/RluA"/>
</dbReference>
<accession>A0A0B6ZP15</accession>
<dbReference type="PANTHER" id="PTHR21600">
    <property type="entry name" value="MITOCHONDRIAL RNA PSEUDOURIDINE SYNTHASE"/>
    <property type="match status" value="1"/>
</dbReference>
<proteinExistence type="inferred from homology"/>
<evidence type="ECO:0000256" key="7">
    <source>
        <dbReference type="ARBA" id="ARBA00041563"/>
    </source>
</evidence>
<comment type="similarity">
    <text evidence="3">Belongs to the pseudouridine synthase RluA family.</text>
</comment>
<evidence type="ECO:0000256" key="8">
    <source>
        <dbReference type="SAM" id="MobiDB-lite"/>
    </source>
</evidence>
<dbReference type="Pfam" id="PF00849">
    <property type="entry name" value="PseudoU_synth_2"/>
    <property type="match status" value="1"/>
</dbReference>
<dbReference type="GO" id="GO:0009982">
    <property type="term" value="F:pseudouridine synthase activity"/>
    <property type="evidence" value="ECO:0007669"/>
    <property type="project" value="InterPro"/>
</dbReference>
<name>A0A0B6ZP15_9EUPU</name>
<evidence type="ECO:0000256" key="1">
    <source>
        <dbReference type="ARBA" id="ARBA00001166"/>
    </source>
</evidence>
<evidence type="ECO:0000259" key="9">
    <source>
        <dbReference type="Pfam" id="PF00849"/>
    </source>
</evidence>
<keyword evidence="4" id="KW-0413">Isomerase</keyword>
<evidence type="ECO:0000256" key="6">
    <source>
        <dbReference type="ARBA" id="ARBA00039953"/>
    </source>
</evidence>
<dbReference type="CDD" id="cd02869">
    <property type="entry name" value="PseudoU_synth_RluA_like"/>
    <property type="match status" value="1"/>
</dbReference>
<feature type="region of interest" description="Disordered" evidence="8">
    <location>
        <begin position="48"/>
        <end position="98"/>
    </location>
</feature>
<sequence>MNLKQSNNTNFENKSHLNYIDEVYFPDHTVDQHISASLSEKLSQKRIIPEGTSIRPESFGRTESQSLKVHSSLTEEKFTADSRVRRDTSVKSSESSSVQSTNLIDEHYFGSVLNVGNKTSKQEIKDSFSVNNKDFKTDDDTDQHNANLLGIQSSVNKQEMDFNEVDHQYFGDNFHDLNPNKEMFNKSADMGTHPSTFFEIVKDYTVQPNVSIINQEILPENNSYQQKHNVQEKIIQNEASDKQELIEKTDQSQLNLGNKVPLSATTRDQQNFDKRRLNEASERQKLNNTNQQVHRMKKEPLTSNVADQQKHNQKLSEAFGKEELAADSNILSSENFMKARKRTNVQVRPNLEKPETAYDLAMKIRNEMKRGIKIEEKPTDQTESVSKTTGDEKITDSGIKLDSKGYRVLDDQVPDLNKMTSADLVRMLKSKVIFDHEDFLAIDKPYGLPCISQQQDRVSVTELLPAFAEILPRSYKVSDLHLVHGLDRDVTGAIILAKNPEVAYILRGMYKNSDMITQRFWAITKGVPTPSAGLIDIPVGEAKVGNIYKMVLRPRYLKDEKMIRRTSKADSERAITQYKVLSSHMQSALVECTLLTNVKHQIRLHLASGLNTPILGDHKYSNFSKLAPQKLHTEMLDLLKIRQPMVRHLALHLHCRSVILKEYKGRMIFLTTYPPSHFRDNLRSLRIPKVQT</sequence>
<evidence type="ECO:0000313" key="10">
    <source>
        <dbReference type="EMBL" id="CEK69581.1"/>
    </source>
</evidence>
<dbReference type="GO" id="GO:0003723">
    <property type="term" value="F:RNA binding"/>
    <property type="evidence" value="ECO:0007669"/>
    <property type="project" value="InterPro"/>
</dbReference>
<dbReference type="InterPro" id="IPR050188">
    <property type="entry name" value="RluA_PseudoU_synthase"/>
</dbReference>
<evidence type="ECO:0000256" key="4">
    <source>
        <dbReference type="ARBA" id="ARBA00023235"/>
    </source>
</evidence>
<feature type="compositionally biased region" description="Polar residues" evidence="8">
    <location>
        <begin position="61"/>
        <end position="72"/>
    </location>
</feature>
<reference evidence="10" key="1">
    <citation type="submission" date="2014-12" db="EMBL/GenBank/DDBJ databases">
        <title>Insight into the proteome of Arion vulgaris.</title>
        <authorList>
            <person name="Aradska J."/>
            <person name="Bulat T."/>
            <person name="Smidak R."/>
            <person name="Sarate P."/>
            <person name="Gangsoo J."/>
            <person name="Sialana F."/>
            <person name="Bilban M."/>
            <person name="Lubec G."/>
        </authorList>
    </citation>
    <scope>NUCLEOTIDE SEQUENCE</scope>
    <source>
        <tissue evidence="10">Skin</tissue>
    </source>
</reference>